<feature type="transmembrane region" description="Helical" evidence="10">
    <location>
        <begin position="293"/>
        <end position="319"/>
    </location>
</feature>
<dbReference type="OrthoDB" id="8957253at2759"/>
<gene>
    <name evidence="12" type="ORF">OXX778_LOCUS17168</name>
</gene>
<dbReference type="Gene3D" id="3.40.50.300">
    <property type="entry name" value="P-loop containing nucleotide triphosphate hydrolases"/>
    <property type="match status" value="1"/>
</dbReference>
<dbReference type="EMBL" id="CAJNOC010004300">
    <property type="protein sequence ID" value="CAF1016730.1"/>
    <property type="molecule type" value="Genomic_DNA"/>
</dbReference>
<dbReference type="Proteomes" id="UP000663879">
    <property type="component" value="Unassembled WGS sequence"/>
</dbReference>
<keyword evidence="4 10" id="KW-0812">Transmembrane</keyword>
<dbReference type="PROSITE" id="PS50929">
    <property type="entry name" value="ABC_TM1F"/>
    <property type="match status" value="1"/>
</dbReference>
<evidence type="ECO:0000256" key="1">
    <source>
        <dbReference type="ARBA" id="ARBA00004128"/>
    </source>
</evidence>
<keyword evidence="3" id="KW-0926">Vacuole</keyword>
<feature type="transmembrane region" description="Helical" evidence="10">
    <location>
        <begin position="65"/>
        <end position="89"/>
    </location>
</feature>
<dbReference type="InterPro" id="IPR027417">
    <property type="entry name" value="P-loop_NTPase"/>
</dbReference>
<evidence type="ECO:0000256" key="6">
    <source>
        <dbReference type="ARBA" id="ARBA00022741"/>
    </source>
</evidence>
<keyword evidence="8 10" id="KW-1133">Transmembrane helix</keyword>
<evidence type="ECO:0000256" key="10">
    <source>
        <dbReference type="SAM" id="Phobius"/>
    </source>
</evidence>
<dbReference type="GO" id="GO:0016887">
    <property type="term" value="F:ATP hydrolysis activity"/>
    <property type="evidence" value="ECO:0007669"/>
    <property type="project" value="InterPro"/>
</dbReference>
<proteinExistence type="predicted"/>
<keyword evidence="7" id="KW-0067">ATP-binding</keyword>
<feature type="non-terminal residue" evidence="12">
    <location>
        <position position="481"/>
    </location>
</feature>
<keyword evidence="2" id="KW-0813">Transport</keyword>
<dbReference type="Pfam" id="PF00664">
    <property type="entry name" value="ABC_membrane"/>
    <property type="match status" value="1"/>
</dbReference>
<feature type="transmembrane region" description="Helical" evidence="10">
    <location>
        <begin position="109"/>
        <end position="130"/>
    </location>
</feature>
<accession>A0A814I3R8</accession>
<evidence type="ECO:0000256" key="7">
    <source>
        <dbReference type="ARBA" id="ARBA00022840"/>
    </source>
</evidence>
<dbReference type="GO" id="GO:0000323">
    <property type="term" value="C:lytic vacuole"/>
    <property type="evidence" value="ECO:0007669"/>
    <property type="project" value="UniProtKB-ARBA"/>
</dbReference>
<dbReference type="SUPFAM" id="SSF90123">
    <property type="entry name" value="ABC transporter transmembrane region"/>
    <property type="match status" value="1"/>
</dbReference>
<comment type="caution">
    <text evidence="12">The sequence shown here is derived from an EMBL/GenBank/DDBJ whole genome shotgun (WGS) entry which is preliminary data.</text>
</comment>
<reference evidence="12" key="1">
    <citation type="submission" date="2021-02" db="EMBL/GenBank/DDBJ databases">
        <authorList>
            <person name="Nowell W R."/>
        </authorList>
    </citation>
    <scope>NUCLEOTIDE SEQUENCE</scope>
    <source>
        <strain evidence="12">Ploen Becks lab</strain>
    </source>
</reference>
<dbReference type="GO" id="GO:0005524">
    <property type="term" value="F:ATP binding"/>
    <property type="evidence" value="ECO:0007669"/>
    <property type="project" value="UniProtKB-KW"/>
</dbReference>
<dbReference type="PANTHER" id="PTHR24223">
    <property type="entry name" value="ATP-BINDING CASSETTE SUB-FAMILY C"/>
    <property type="match status" value="1"/>
</dbReference>
<sequence>MNSWKITTLQYIRELNNSSDETIRFSNKSSKYGNGTADEEKQLTETLEASLKASKLRKKPSFGWCLCRVYGAKFLAGSFIKIIQDILLFMEPLILDKLLTFIKDKNQNITVGFFYTGLLFISSLIQSFVVQHYFHRMFIVGTRINTSIVNLIYKKNLRLLASAKKTTTVGEITNLVALDAHMLGELTNYLNILWSAPLQIIVAMILLWQYLGVASIIGVSTILIFIPLNIYIGTKTEKNLFSKFKYQDSRIKMMSEILYGIKIIKFYGWELSFKDIIGKIRTKELNYLKRMGLVYISSTFIWMLTSILIIVVSFGSFLLLNDSEKFTANVIFVSLSLFNILKVPLTVLPNIISLVISAKASLVRISTFLLKEEINKNEISNEDIPDVAVKCDNVDLAWDTTPFFKELNLEVKKGKLLAVVGSVGSGKSSLLSGLLGEMNKLNDGLINLNGHTAYVPQQAWIQNETVRNNILFGSPYDESFY</sequence>
<name>A0A814I3R8_9BILA</name>
<dbReference type="InterPro" id="IPR003439">
    <property type="entry name" value="ABC_transporter-like_ATP-bd"/>
</dbReference>
<organism evidence="12 13">
    <name type="scientific">Brachionus calyciflorus</name>
    <dbReference type="NCBI Taxonomy" id="104777"/>
    <lineage>
        <taxon>Eukaryota</taxon>
        <taxon>Metazoa</taxon>
        <taxon>Spiralia</taxon>
        <taxon>Gnathifera</taxon>
        <taxon>Rotifera</taxon>
        <taxon>Eurotatoria</taxon>
        <taxon>Monogononta</taxon>
        <taxon>Pseudotrocha</taxon>
        <taxon>Ploima</taxon>
        <taxon>Brachionidae</taxon>
        <taxon>Brachionus</taxon>
    </lineage>
</organism>
<dbReference type="GO" id="GO:0005774">
    <property type="term" value="C:vacuolar membrane"/>
    <property type="evidence" value="ECO:0007669"/>
    <property type="project" value="UniProtKB-SubCell"/>
</dbReference>
<comment type="subcellular location">
    <subcellularLocation>
        <location evidence="1">Vacuole membrane</location>
        <topology evidence="1">Multi-pass membrane protein</topology>
    </subcellularLocation>
</comment>
<keyword evidence="6" id="KW-0547">Nucleotide-binding</keyword>
<dbReference type="AlphaFoldDB" id="A0A814I3R8"/>
<evidence type="ECO:0000256" key="9">
    <source>
        <dbReference type="ARBA" id="ARBA00023136"/>
    </source>
</evidence>
<dbReference type="FunFam" id="1.20.1560.10:FF:000020">
    <property type="entry name" value="ABC metal ion transporter"/>
    <property type="match status" value="1"/>
</dbReference>
<evidence type="ECO:0000259" key="11">
    <source>
        <dbReference type="PROSITE" id="PS50929"/>
    </source>
</evidence>
<evidence type="ECO:0000313" key="13">
    <source>
        <dbReference type="Proteomes" id="UP000663879"/>
    </source>
</evidence>
<dbReference type="Pfam" id="PF00005">
    <property type="entry name" value="ABC_tran"/>
    <property type="match status" value="1"/>
</dbReference>
<dbReference type="InterPro" id="IPR011527">
    <property type="entry name" value="ABC1_TM_dom"/>
</dbReference>
<dbReference type="InterPro" id="IPR036640">
    <property type="entry name" value="ABC1_TM_sf"/>
</dbReference>
<evidence type="ECO:0000256" key="5">
    <source>
        <dbReference type="ARBA" id="ARBA00022737"/>
    </source>
</evidence>
<keyword evidence="13" id="KW-1185">Reference proteome</keyword>
<dbReference type="GO" id="GO:0140359">
    <property type="term" value="F:ABC-type transporter activity"/>
    <property type="evidence" value="ECO:0007669"/>
    <property type="project" value="InterPro"/>
</dbReference>
<evidence type="ECO:0000256" key="3">
    <source>
        <dbReference type="ARBA" id="ARBA00022554"/>
    </source>
</evidence>
<evidence type="ECO:0000256" key="4">
    <source>
        <dbReference type="ARBA" id="ARBA00022692"/>
    </source>
</evidence>
<dbReference type="InterPro" id="IPR050173">
    <property type="entry name" value="ABC_transporter_C-like"/>
</dbReference>
<dbReference type="SUPFAM" id="SSF52540">
    <property type="entry name" value="P-loop containing nucleoside triphosphate hydrolases"/>
    <property type="match status" value="1"/>
</dbReference>
<feature type="transmembrane region" description="Helical" evidence="10">
    <location>
        <begin position="326"/>
        <end position="345"/>
    </location>
</feature>
<feature type="domain" description="ABC transmembrane type-1" evidence="11">
    <location>
        <begin position="75"/>
        <end position="357"/>
    </location>
</feature>
<keyword evidence="9 10" id="KW-0472">Membrane</keyword>
<evidence type="ECO:0000256" key="8">
    <source>
        <dbReference type="ARBA" id="ARBA00022989"/>
    </source>
</evidence>
<dbReference type="PANTHER" id="PTHR24223:SF443">
    <property type="entry name" value="MULTIDRUG-RESISTANCE LIKE PROTEIN 1, ISOFORM I"/>
    <property type="match status" value="1"/>
</dbReference>
<keyword evidence="5" id="KW-0677">Repeat</keyword>
<evidence type="ECO:0000313" key="12">
    <source>
        <dbReference type="EMBL" id="CAF1016730.1"/>
    </source>
</evidence>
<protein>
    <recommendedName>
        <fullName evidence="11">ABC transmembrane type-1 domain-containing protein</fullName>
    </recommendedName>
</protein>
<evidence type="ECO:0000256" key="2">
    <source>
        <dbReference type="ARBA" id="ARBA00022448"/>
    </source>
</evidence>
<feature type="transmembrane region" description="Helical" evidence="10">
    <location>
        <begin position="189"/>
        <end position="208"/>
    </location>
</feature>
<dbReference type="Gene3D" id="1.20.1560.10">
    <property type="entry name" value="ABC transporter type 1, transmembrane domain"/>
    <property type="match status" value="1"/>
</dbReference>
<dbReference type="CDD" id="cd18595">
    <property type="entry name" value="ABC_6TM_MRP1_2_3_6_D1_like"/>
    <property type="match status" value="1"/>
</dbReference>
<feature type="transmembrane region" description="Helical" evidence="10">
    <location>
        <begin position="214"/>
        <end position="232"/>
    </location>
</feature>